<dbReference type="Pfam" id="PF10172">
    <property type="entry name" value="DDA1"/>
    <property type="match status" value="1"/>
</dbReference>
<keyword evidence="7" id="KW-1185">Reference proteome</keyword>
<evidence type="ECO:0000256" key="4">
    <source>
        <dbReference type="SAM" id="MobiDB-lite"/>
    </source>
</evidence>
<gene>
    <name evidence="6" type="ORF">LSINAPIS_LOCUS8121</name>
</gene>
<organism evidence="6 7">
    <name type="scientific">Leptidea sinapis</name>
    <dbReference type="NCBI Taxonomy" id="189913"/>
    <lineage>
        <taxon>Eukaryota</taxon>
        <taxon>Metazoa</taxon>
        <taxon>Ecdysozoa</taxon>
        <taxon>Arthropoda</taxon>
        <taxon>Hexapoda</taxon>
        <taxon>Insecta</taxon>
        <taxon>Pterygota</taxon>
        <taxon>Neoptera</taxon>
        <taxon>Endopterygota</taxon>
        <taxon>Lepidoptera</taxon>
        <taxon>Glossata</taxon>
        <taxon>Ditrysia</taxon>
        <taxon>Papilionoidea</taxon>
        <taxon>Pieridae</taxon>
        <taxon>Dismorphiinae</taxon>
        <taxon>Leptidea</taxon>
    </lineage>
</organism>
<dbReference type="InterPro" id="IPR033575">
    <property type="entry name" value="DDA1-like"/>
</dbReference>
<dbReference type="GO" id="GO:0032436">
    <property type="term" value="P:positive regulation of proteasomal ubiquitin-dependent protein catabolic process"/>
    <property type="evidence" value="ECO:0007669"/>
    <property type="project" value="TreeGrafter"/>
</dbReference>
<sequence>MSSCSTKALDRMHLGLDAMLMRVDKALKHAKSWSVLQASRAFESTVKKCDIARSTAAIAWGACSSKKRRAVQRSRMHLSTDLKSVIEFLKDLPSYDEQNFSLFNTDNGIRNCSKRPSIYLPTKDIPSEQIIVTEKTNILLRFLHQQWEKKNNNASIRKRDQCNTEQNGDERVPRKRPRLNSPMY</sequence>
<evidence type="ECO:0000256" key="1">
    <source>
        <dbReference type="ARBA" id="ARBA00008042"/>
    </source>
</evidence>
<dbReference type="GO" id="GO:0080008">
    <property type="term" value="C:Cul4-RING E3 ubiquitin ligase complex"/>
    <property type="evidence" value="ECO:0007669"/>
    <property type="project" value="TreeGrafter"/>
</dbReference>
<evidence type="ECO:0000256" key="2">
    <source>
        <dbReference type="ARBA" id="ARBA00018256"/>
    </source>
</evidence>
<evidence type="ECO:0000259" key="5">
    <source>
        <dbReference type="Pfam" id="PF10172"/>
    </source>
</evidence>
<evidence type="ECO:0000313" key="6">
    <source>
        <dbReference type="EMBL" id="VVC96670.1"/>
    </source>
</evidence>
<protein>
    <recommendedName>
        <fullName evidence="2">DET1- and DDB1-associated protein 1</fullName>
    </recommendedName>
</protein>
<accession>A0A5E4QFU9</accession>
<dbReference type="InterPro" id="IPR018276">
    <property type="entry name" value="DDA1_dom"/>
</dbReference>
<name>A0A5E4QFU9_9NEOP</name>
<reference evidence="6 7" key="1">
    <citation type="submission" date="2017-07" db="EMBL/GenBank/DDBJ databases">
        <authorList>
            <person name="Talla V."/>
            <person name="Backstrom N."/>
        </authorList>
    </citation>
    <scope>NUCLEOTIDE SEQUENCE [LARGE SCALE GENOMIC DNA]</scope>
</reference>
<dbReference type="Proteomes" id="UP000324832">
    <property type="component" value="Unassembled WGS sequence"/>
</dbReference>
<dbReference type="AlphaFoldDB" id="A0A5E4QFU9"/>
<comment type="similarity">
    <text evidence="1">Belongs to the DDA1 family.</text>
</comment>
<evidence type="ECO:0000313" key="7">
    <source>
        <dbReference type="Proteomes" id="UP000324832"/>
    </source>
</evidence>
<dbReference type="PANTHER" id="PTHR31879:SF2">
    <property type="entry name" value="DET1- AND DDB1-ASSOCIATED PROTEIN 1"/>
    <property type="match status" value="1"/>
</dbReference>
<feature type="domain" description="DET1- and DDB1-associated protein 1" evidence="5">
    <location>
        <begin position="87"/>
        <end position="149"/>
    </location>
</feature>
<proteinExistence type="inferred from homology"/>
<feature type="region of interest" description="Disordered" evidence="4">
    <location>
        <begin position="153"/>
        <end position="184"/>
    </location>
</feature>
<evidence type="ECO:0000256" key="3">
    <source>
        <dbReference type="ARBA" id="ARBA00045586"/>
    </source>
</evidence>
<comment type="function">
    <text evidence="3">Functions as a component of numerous distinct DCX (DDB1-CUL4-X-box) E3 ubiquitin-protein ligase complexes which mediate the ubiquitination and subsequent proteasomal degradation of target proteins. In the DCX complexes, acts as a scaffolding subunit required to stabilize the complex.</text>
</comment>
<dbReference type="PANTHER" id="PTHR31879">
    <property type="entry name" value="DET1- AND DDB1-ASSOCIATED PROTEIN 1"/>
    <property type="match status" value="1"/>
</dbReference>
<dbReference type="EMBL" id="FZQP02002835">
    <property type="protein sequence ID" value="VVC96670.1"/>
    <property type="molecule type" value="Genomic_DNA"/>
</dbReference>
<feature type="compositionally biased region" description="Basic and acidic residues" evidence="4">
    <location>
        <begin position="153"/>
        <end position="172"/>
    </location>
</feature>